<dbReference type="Pfam" id="PF13380">
    <property type="entry name" value="CoA_binding_2"/>
    <property type="match status" value="1"/>
</dbReference>
<dbReference type="GO" id="GO:0061733">
    <property type="term" value="F:protein-lysine-acetyltransferase activity"/>
    <property type="evidence" value="ECO:0000318"/>
    <property type="project" value="GO_Central"/>
</dbReference>
<dbReference type="EMBL" id="AE009441">
    <property type="protein sequence ID" value="AAL64518.1"/>
    <property type="molecule type" value="Genomic_DNA"/>
</dbReference>
<evidence type="ECO:0000259" key="1">
    <source>
        <dbReference type="SMART" id="SM00881"/>
    </source>
</evidence>
<dbReference type="Pfam" id="PF19045">
    <property type="entry name" value="Ligase_CoA_2"/>
    <property type="match status" value="1"/>
</dbReference>
<dbReference type="SMART" id="SM00881">
    <property type="entry name" value="CoA_binding"/>
    <property type="match status" value="1"/>
</dbReference>
<reference evidence="2 3" key="1">
    <citation type="journal article" date="2002" name="Proc. Natl. Acad. Sci. U.S.A.">
        <title>Genome sequence of the hyperthermophilic crenarchaeon Pyrobaculum aerophilum.</title>
        <authorList>
            <person name="Fitz-Gibbon S.T."/>
            <person name="Ladner H."/>
            <person name="Kim U.J."/>
            <person name="Stetter K.O."/>
            <person name="Simon M.I."/>
            <person name="Miller J.H."/>
        </authorList>
    </citation>
    <scope>NUCLEOTIDE SEQUENCE [LARGE SCALE GENOMIC DNA]</scope>
    <source>
        <strain evidence="3">ATCC 51768 / DSM 7523 / JCM 9630 / CIP 104966 / NBRC 100827 / IM2</strain>
    </source>
</reference>
<evidence type="ECO:0000313" key="3">
    <source>
        <dbReference type="Proteomes" id="UP000002439"/>
    </source>
</evidence>
<dbReference type="HOGENOM" id="CLU_007415_2_0_2"/>
<dbReference type="Proteomes" id="UP000002439">
    <property type="component" value="Chromosome"/>
</dbReference>
<sequence length="359" mass="38406">MREFLSPNSVAVVGASPKGGSIGGQILIQLLKNFKGRVYAVNPKYDVEYVGGVEVRFYDKISSLPEAPELVVVATPAEVALGVIDDAGRAGAKAAVVVSGGFSEIGRQELEEGLIKTARRYGIRVLGPNCIGVYNAFNGLDTMFLPAEKAGRPPAGPIAFLSQSGAVMTAALDWAAGEYVGVGIAVNFGNRADVTEADFLEFLEGDERIKVVALYLEGFRRRSDVARFLQIVKKMDKPIVVYKAGRGNDAQRAVASHTAAMAGRYELYKGLFRQTGVVEAEDLIELFDMAKALALYDVRAVRNVLVVTSSGGMGVQIVDALNAVGLSVPELPREAQRELKSYLPPVAVVSNPVDLTGRR</sequence>
<evidence type="ECO:0000313" key="2">
    <source>
        <dbReference type="EMBL" id="AAL64518.1"/>
    </source>
</evidence>
<dbReference type="eggNOG" id="arCOG01340">
    <property type="taxonomic scope" value="Archaea"/>
</dbReference>
<dbReference type="RefSeq" id="WP_011008986.1">
    <property type="nucleotide sequence ID" value="NC_003364.1"/>
</dbReference>
<protein>
    <recommendedName>
        <fullName evidence="1">CoA-binding domain-containing protein</fullName>
    </recommendedName>
</protein>
<dbReference type="GeneID" id="1463680"/>
<dbReference type="PANTHER" id="PTHR42793:SF1">
    <property type="entry name" value="PEPTIDYL-LYSINE N-ACETYLTRANSFERASE PATZ"/>
    <property type="match status" value="1"/>
</dbReference>
<dbReference type="KEGG" id="pai:PAE2895"/>
<dbReference type="GO" id="GO:0043758">
    <property type="term" value="F:acetate-CoA ligase (ADP-forming) activity"/>
    <property type="evidence" value="ECO:0007669"/>
    <property type="project" value="InterPro"/>
</dbReference>
<dbReference type="Pfam" id="PF13607">
    <property type="entry name" value="Succ_CoA_lig"/>
    <property type="match status" value="1"/>
</dbReference>
<dbReference type="Gene3D" id="3.40.50.261">
    <property type="entry name" value="Succinyl-CoA synthetase domains"/>
    <property type="match status" value="2"/>
</dbReference>
<dbReference type="InterPro" id="IPR036291">
    <property type="entry name" value="NAD(P)-bd_dom_sf"/>
</dbReference>
<dbReference type="InParanoid" id="Q8ZU90"/>
<dbReference type="InterPro" id="IPR043938">
    <property type="entry name" value="Ligase_CoA_dom"/>
</dbReference>
<dbReference type="PANTHER" id="PTHR42793">
    <property type="entry name" value="COA BINDING DOMAIN CONTAINING PROTEIN"/>
    <property type="match status" value="1"/>
</dbReference>
<name>Q8ZU90_PYRAE</name>
<dbReference type="InterPro" id="IPR032875">
    <property type="entry name" value="Succ_CoA_lig_flav_dom"/>
</dbReference>
<feature type="domain" description="CoA-binding" evidence="1">
    <location>
        <begin position="4"/>
        <end position="102"/>
    </location>
</feature>
<gene>
    <name evidence="2" type="ordered locus">PAE2895</name>
</gene>
<proteinExistence type="predicted"/>
<dbReference type="STRING" id="178306.PAE2895"/>
<dbReference type="SUPFAM" id="SSF51735">
    <property type="entry name" value="NAD(P)-binding Rossmann-fold domains"/>
    <property type="match status" value="1"/>
</dbReference>
<dbReference type="Gene3D" id="3.40.50.720">
    <property type="entry name" value="NAD(P)-binding Rossmann-like Domain"/>
    <property type="match status" value="1"/>
</dbReference>
<dbReference type="InterPro" id="IPR016102">
    <property type="entry name" value="Succinyl-CoA_synth-like"/>
</dbReference>
<dbReference type="EnsemblBacteria" id="AAL64518">
    <property type="protein sequence ID" value="AAL64518"/>
    <property type="gene ID" value="PAE2895"/>
</dbReference>
<keyword evidence="3" id="KW-1185">Reference proteome</keyword>
<dbReference type="AlphaFoldDB" id="Q8ZU90"/>
<dbReference type="PATRIC" id="fig|178306.9.peg.2164"/>
<dbReference type="FunCoup" id="Q8ZU90">
    <property type="interactions" value="40"/>
</dbReference>
<organism evidence="2 3">
    <name type="scientific">Pyrobaculum aerophilum (strain ATCC 51768 / DSM 7523 / JCM 9630 / CIP 104966 / NBRC 100827 / IM2)</name>
    <dbReference type="NCBI Taxonomy" id="178306"/>
    <lineage>
        <taxon>Archaea</taxon>
        <taxon>Thermoproteota</taxon>
        <taxon>Thermoprotei</taxon>
        <taxon>Thermoproteales</taxon>
        <taxon>Thermoproteaceae</taxon>
        <taxon>Pyrobaculum</taxon>
    </lineage>
</organism>
<dbReference type="SUPFAM" id="SSF52210">
    <property type="entry name" value="Succinyl-CoA synthetase domains"/>
    <property type="match status" value="2"/>
</dbReference>
<dbReference type="InterPro" id="IPR003781">
    <property type="entry name" value="CoA-bd"/>
</dbReference>
<accession>Q8ZU90</accession>